<dbReference type="CDD" id="cd00829">
    <property type="entry name" value="SCP-x_thiolase"/>
    <property type="match status" value="1"/>
</dbReference>
<evidence type="ECO:0000256" key="1">
    <source>
        <dbReference type="ARBA" id="ARBA00022679"/>
    </source>
</evidence>
<reference evidence="4 5" key="1">
    <citation type="journal article" date="2018" name="New Phytol.">
        <title>Phylogenomics of Endogonaceae and evolution of mycorrhizas within Mucoromycota.</title>
        <authorList>
            <person name="Chang Y."/>
            <person name="Desiro A."/>
            <person name="Na H."/>
            <person name="Sandor L."/>
            <person name="Lipzen A."/>
            <person name="Clum A."/>
            <person name="Barry K."/>
            <person name="Grigoriev I.V."/>
            <person name="Martin F.M."/>
            <person name="Stajich J.E."/>
            <person name="Smith M.E."/>
            <person name="Bonito G."/>
            <person name="Spatafora J.W."/>
        </authorList>
    </citation>
    <scope>NUCLEOTIDE SEQUENCE [LARGE SCALE GENOMIC DNA]</scope>
    <source>
        <strain evidence="4 5">GMNB39</strain>
    </source>
</reference>
<dbReference type="SUPFAM" id="SSF53901">
    <property type="entry name" value="Thiolase-like"/>
    <property type="match status" value="1"/>
</dbReference>
<dbReference type="Pfam" id="PF00108">
    <property type="entry name" value="Thiolase_N"/>
    <property type="match status" value="1"/>
</dbReference>
<dbReference type="PANTHER" id="PTHR42870:SF1">
    <property type="entry name" value="NON-SPECIFIC LIPID-TRANSFER PROTEIN-LIKE 2"/>
    <property type="match status" value="1"/>
</dbReference>
<dbReference type="InterPro" id="IPR020615">
    <property type="entry name" value="Thiolase_acyl_enz_int_AS"/>
</dbReference>
<dbReference type="PANTHER" id="PTHR42870">
    <property type="entry name" value="ACETYL-COA C-ACETYLTRANSFERASE"/>
    <property type="match status" value="1"/>
</dbReference>
<name>A0A433DET5_9FUNG</name>
<dbReference type="InterPro" id="IPR016039">
    <property type="entry name" value="Thiolase-like"/>
</dbReference>
<dbReference type="Proteomes" id="UP000268093">
    <property type="component" value="Unassembled WGS sequence"/>
</dbReference>
<dbReference type="Pfam" id="PF22691">
    <property type="entry name" value="Thiolase_C_1"/>
    <property type="match status" value="1"/>
</dbReference>
<dbReference type="EMBL" id="RBNI01002393">
    <property type="protein sequence ID" value="RUP49338.1"/>
    <property type="molecule type" value="Genomic_DNA"/>
</dbReference>
<dbReference type="GO" id="GO:0016747">
    <property type="term" value="F:acyltransferase activity, transferring groups other than amino-acyl groups"/>
    <property type="evidence" value="ECO:0007669"/>
    <property type="project" value="InterPro"/>
</dbReference>
<dbReference type="Gene3D" id="3.40.47.10">
    <property type="match status" value="1"/>
</dbReference>
<feature type="domain" description="Thiolase C-terminal" evidence="3">
    <location>
        <begin position="296"/>
        <end position="416"/>
    </location>
</feature>
<keyword evidence="5" id="KW-1185">Reference proteome</keyword>
<evidence type="ECO:0000259" key="3">
    <source>
        <dbReference type="Pfam" id="PF22691"/>
    </source>
</evidence>
<dbReference type="PROSITE" id="PS00098">
    <property type="entry name" value="THIOLASE_1"/>
    <property type="match status" value="1"/>
</dbReference>
<dbReference type="OrthoDB" id="542135at2759"/>
<dbReference type="InterPro" id="IPR055140">
    <property type="entry name" value="Thiolase_C_2"/>
</dbReference>
<dbReference type="AlphaFoldDB" id="A0A433DET5"/>
<dbReference type="InterPro" id="IPR020616">
    <property type="entry name" value="Thiolase_N"/>
</dbReference>
<evidence type="ECO:0000313" key="5">
    <source>
        <dbReference type="Proteomes" id="UP000268093"/>
    </source>
</evidence>
<proteinExistence type="predicted"/>
<evidence type="ECO:0000313" key="4">
    <source>
        <dbReference type="EMBL" id="RUP49338.1"/>
    </source>
</evidence>
<sequence>MPTKAYVIGVGMTKFLKPRGEVDYPEMGLEAATKALLDAGITYDKVQQAYVGYVYGDSICGQRALYQLGMTQIPIINVNNNCATGSTALYQARQIVEAGIVDCAMALGFEKMQPGSLASSFNDRTNPMGAFYYFPFAVSTCLPRHVVILSANPHLLHAPRCLDHVVSVMSEVKGIEPKPPFTAQIFGNAGIGYIEKYGATPEHLAKIAEKNHRHSALNPYSQFRDIYTLDQILASPKIYGPLTKLQCCPTSDGAACVVVASANFVHKHNLEAQAVEIVAQVMATDSPKMLTDDAIEWAGTDMTRKAAQEVYKKAGIGPRDVQVVELHDCFSANELITYDALGLSPPGQAHKLIDNNDVTYGGKYVVNPSGGLTSKGHPLGATGLAQCAELTWQLRGWAGDRQVANVKYALQHNIGLGGAVVITLYRKMNNKKSQPHVGYNPAIEARPISAEDVRKVAALKFLSARL</sequence>
<evidence type="ECO:0000259" key="2">
    <source>
        <dbReference type="Pfam" id="PF00108"/>
    </source>
</evidence>
<comment type="caution">
    <text evidence="4">The sequence shown here is derived from an EMBL/GenBank/DDBJ whole genome shotgun (WGS) entry which is preliminary data.</text>
</comment>
<keyword evidence="1" id="KW-0808">Transferase</keyword>
<gene>
    <name evidence="4" type="ORF">BC936DRAFT_142763</name>
</gene>
<dbReference type="FunFam" id="3.40.47.10:FF:000126">
    <property type="entry name" value="Protein CBG20965"/>
    <property type="match status" value="1"/>
</dbReference>
<protein>
    <submittedName>
        <fullName evidence="4">Thiolase-like protein</fullName>
    </submittedName>
</protein>
<accession>A0A433DET5</accession>
<feature type="domain" description="Thiolase N-terminal" evidence="2">
    <location>
        <begin position="6"/>
        <end position="262"/>
    </location>
</feature>
<organism evidence="4 5">
    <name type="scientific">Jimgerdemannia flammicorona</name>
    <dbReference type="NCBI Taxonomy" id="994334"/>
    <lineage>
        <taxon>Eukaryota</taxon>
        <taxon>Fungi</taxon>
        <taxon>Fungi incertae sedis</taxon>
        <taxon>Mucoromycota</taxon>
        <taxon>Mucoromycotina</taxon>
        <taxon>Endogonomycetes</taxon>
        <taxon>Endogonales</taxon>
        <taxon>Endogonaceae</taxon>
        <taxon>Jimgerdemannia</taxon>
    </lineage>
</organism>